<keyword evidence="1" id="KW-0145">Chemotaxis</keyword>
<evidence type="ECO:0000256" key="2">
    <source>
        <dbReference type="ARBA" id="ARBA00029447"/>
    </source>
</evidence>
<dbReference type="PANTHER" id="PTHR43531">
    <property type="entry name" value="PROTEIN ICFG"/>
    <property type="match status" value="1"/>
</dbReference>
<keyword evidence="9" id="KW-1185">Reference proteome</keyword>
<sequence>MLKNTKLSIKLPGVIIFLTTISCLLVGLLSYGVVQKNVRDQAYEGLKSAAAERADDIQTYADTILSQLELMSYDRGMATFAEDLTEAYSSSNVSDDGPGDMLRAFYITQNPNKKNERYKMLINSYDPTRYSVRHAHWQESITRLVEYYKFADMYFVDNDGEVIYSWNKDEEFGRNVYDDNEISTTKFALVAATAIRNGKKNRARGIETSFILPYEYGDEQVWFAGVPIYNRSDESLGALVVQIPLSSFTAVMTREMSMTYDTDSILIAPTRDGMLGFSESETIDIDFLVDTIADSEVSVKALAAINAGVEPRTTENGLDMISAFASVQLPAGTYGIVVEALEDEVMADANHLLRIIALVTIAVGAIAGLSGLVFARSVVRPMIRLKDTLTQVSEDKKLSVVIRARRRDEVGESTRAVKEIVDMFDGTLIAVRAETMNVARAADDISISAQSIADNASVQSSAVEELSSSAEETASQARAGVENAKRAGDLVQTTSNVAHEGKAKVAEMVGAMDDISKSSQEIAKTIKVIDEIAFQTNLLALNAAVEAARAGVHGRGFSVVAQEVRNLAARSARAARETGELIDKSVRQVKVGVEVSGETSKAFEDIVGNVAHVTDLVGSIVATSEEQQRSVEHMNTAIISVAKIARESTNQAEMMSETAEKLTTMNNNVVAELSRFQLTESATTIAEVEEQDVSEVALETYQEDSDFEDFDNFGPKMTDDQMVEAAFEDNTAPDELAEDMENKEPANSTQPVRSVDRDERSFGFF</sequence>
<dbReference type="InterPro" id="IPR004090">
    <property type="entry name" value="Chemotax_Me-accpt_rcpt"/>
</dbReference>
<evidence type="ECO:0000256" key="1">
    <source>
        <dbReference type="ARBA" id="ARBA00022500"/>
    </source>
</evidence>
<dbReference type="Pfam" id="PF00015">
    <property type="entry name" value="MCPsignal"/>
    <property type="match status" value="1"/>
</dbReference>
<evidence type="ECO:0000256" key="3">
    <source>
        <dbReference type="PROSITE-ProRule" id="PRU00284"/>
    </source>
</evidence>
<dbReference type="InterPro" id="IPR051310">
    <property type="entry name" value="MCP_chemotaxis"/>
</dbReference>
<evidence type="ECO:0000313" key="8">
    <source>
        <dbReference type="EMBL" id="NIY72050.1"/>
    </source>
</evidence>
<feature type="compositionally biased region" description="Low complexity" evidence="4">
    <location>
        <begin position="467"/>
        <end position="479"/>
    </location>
</feature>
<dbReference type="SUPFAM" id="SSF58104">
    <property type="entry name" value="Methyl-accepting chemotaxis protein (MCP) signaling domain"/>
    <property type="match status" value="1"/>
</dbReference>
<dbReference type="PROSITE" id="PS50111">
    <property type="entry name" value="CHEMOTAXIS_TRANSDUC_2"/>
    <property type="match status" value="1"/>
</dbReference>
<organism evidence="8 9">
    <name type="scientific">Marivivens donghaensis</name>
    <dbReference type="NCBI Taxonomy" id="1699413"/>
    <lineage>
        <taxon>Bacteria</taxon>
        <taxon>Pseudomonadati</taxon>
        <taxon>Pseudomonadota</taxon>
        <taxon>Alphaproteobacteria</taxon>
        <taxon>Rhodobacterales</taxon>
        <taxon>Paracoccaceae</taxon>
        <taxon>Marivivens group</taxon>
        <taxon>Marivivens</taxon>
    </lineage>
</organism>
<feature type="domain" description="HAMP" evidence="7">
    <location>
        <begin position="376"/>
        <end position="429"/>
    </location>
</feature>
<keyword evidence="3" id="KW-0807">Transducer</keyword>
<feature type="transmembrane region" description="Helical" evidence="5">
    <location>
        <begin position="12"/>
        <end position="34"/>
    </location>
</feature>
<feature type="region of interest" description="Disordered" evidence="4">
    <location>
        <begin position="730"/>
        <end position="765"/>
    </location>
</feature>
<evidence type="ECO:0000259" key="6">
    <source>
        <dbReference type="PROSITE" id="PS50111"/>
    </source>
</evidence>
<dbReference type="PANTHER" id="PTHR43531:SF11">
    <property type="entry name" value="METHYL-ACCEPTING CHEMOTAXIS PROTEIN 3"/>
    <property type="match status" value="1"/>
</dbReference>
<gene>
    <name evidence="8" type="ORF">HCZ30_06330</name>
</gene>
<keyword evidence="5" id="KW-1133">Transmembrane helix</keyword>
<dbReference type="Proteomes" id="UP000709466">
    <property type="component" value="Unassembled WGS sequence"/>
</dbReference>
<protein>
    <submittedName>
        <fullName evidence="8">Methyl-accepting chemotaxis protein</fullName>
    </submittedName>
</protein>
<feature type="domain" description="Methyl-accepting transducer" evidence="6">
    <location>
        <begin position="434"/>
        <end position="656"/>
    </location>
</feature>
<proteinExistence type="inferred from homology"/>
<feature type="compositionally biased region" description="Acidic residues" evidence="4">
    <location>
        <begin position="731"/>
        <end position="741"/>
    </location>
</feature>
<feature type="compositionally biased region" description="Basic and acidic residues" evidence="4">
    <location>
        <begin position="754"/>
        <end position="765"/>
    </location>
</feature>
<dbReference type="PROSITE" id="PS50885">
    <property type="entry name" value="HAMP"/>
    <property type="match status" value="1"/>
</dbReference>
<dbReference type="PRINTS" id="PR00260">
    <property type="entry name" value="CHEMTRNSDUCR"/>
</dbReference>
<feature type="transmembrane region" description="Helical" evidence="5">
    <location>
        <begin position="352"/>
        <end position="375"/>
    </location>
</feature>
<dbReference type="EMBL" id="JAATOP010000003">
    <property type="protein sequence ID" value="NIY72050.1"/>
    <property type="molecule type" value="Genomic_DNA"/>
</dbReference>
<dbReference type="InterPro" id="IPR004089">
    <property type="entry name" value="MCPsignal_dom"/>
</dbReference>
<evidence type="ECO:0000256" key="5">
    <source>
        <dbReference type="SAM" id="Phobius"/>
    </source>
</evidence>
<evidence type="ECO:0000313" key="9">
    <source>
        <dbReference type="Proteomes" id="UP000709466"/>
    </source>
</evidence>
<dbReference type="RefSeq" id="WP_167637436.1">
    <property type="nucleotide sequence ID" value="NZ_JAATOP010000003.1"/>
</dbReference>
<evidence type="ECO:0000259" key="7">
    <source>
        <dbReference type="PROSITE" id="PS50885"/>
    </source>
</evidence>
<comment type="similarity">
    <text evidence="2">Belongs to the methyl-accepting chemotaxis (MCP) protein family.</text>
</comment>
<name>A0ABX0VVI1_9RHOB</name>
<comment type="caution">
    <text evidence="8">The sequence shown here is derived from an EMBL/GenBank/DDBJ whole genome shotgun (WGS) entry which is preliminary data.</text>
</comment>
<accession>A0ABX0VVI1</accession>
<dbReference type="SMART" id="SM00283">
    <property type="entry name" value="MA"/>
    <property type="match status" value="1"/>
</dbReference>
<dbReference type="PROSITE" id="PS51257">
    <property type="entry name" value="PROKAR_LIPOPROTEIN"/>
    <property type="match status" value="1"/>
</dbReference>
<feature type="region of interest" description="Disordered" evidence="4">
    <location>
        <begin position="467"/>
        <end position="486"/>
    </location>
</feature>
<keyword evidence="5" id="KW-0472">Membrane</keyword>
<reference evidence="8 9" key="1">
    <citation type="submission" date="2020-03" db="EMBL/GenBank/DDBJ databases">
        <title>Bacterial isolates of synthetic phycosphere.</title>
        <authorList>
            <person name="Fu H."/>
            <person name="Moran M.A."/>
        </authorList>
    </citation>
    <scope>NUCLEOTIDE SEQUENCE [LARGE SCALE GENOMIC DNA]</scope>
    <source>
        <strain evidence="8 9">HF1</strain>
    </source>
</reference>
<keyword evidence="5" id="KW-0812">Transmembrane</keyword>
<evidence type="ECO:0000256" key="4">
    <source>
        <dbReference type="SAM" id="MobiDB-lite"/>
    </source>
</evidence>
<dbReference type="InterPro" id="IPR003660">
    <property type="entry name" value="HAMP_dom"/>
</dbReference>
<dbReference type="Gene3D" id="1.10.287.950">
    <property type="entry name" value="Methyl-accepting chemotaxis protein"/>
    <property type="match status" value="1"/>
</dbReference>